<dbReference type="GeneTree" id="ENSGT00950000183140"/>
<keyword evidence="6" id="KW-1185">Reference proteome</keyword>
<dbReference type="InterPro" id="IPR040460">
    <property type="entry name" value="Gasdermin_pore"/>
</dbReference>
<accession>A0A8C4N3I9</accession>
<organism evidence="5 6">
    <name type="scientific">Eptatretus burgeri</name>
    <name type="common">Inshore hagfish</name>
    <dbReference type="NCBI Taxonomy" id="7764"/>
    <lineage>
        <taxon>Eukaryota</taxon>
        <taxon>Metazoa</taxon>
        <taxon>Chordata</taxon>
        <taxon>Craniata</taxon>
        <taxon>Vertebrata</taxon>
        <taxon>Cyclostomata</taxon>
        <taxon>Myxini</taxon>
        <taxon>Myxiniformes</taxon>
        <taxon>Myxinidae</taxon>
        <taxon>Eptatretinae</taxon>
        <taxon>Eptatretus</taxon>
    </lineage>
</organism>
<dbReference type="InterPro" id="IPR042377">
    <property type="entry name" value="GSDME"/>
</dbReference>
<dbReference type="OMA" id="IMNDVGF"/>
<reference evidence="5" key="2">
    <citation type="submission" date="2025-09" db="UniProtKB">
        <authorList>
            <consortium name="Ensembl"/>
        </authorList>
    </citation>
    <scope>IDENTIFICATION</scope>
</reference>
<name>A0A8C4N3I9_EPTBU</name>
<dbReference type="PANTHER" id="PTHR15207">
    <property type="entry name" value="NONSYNDROMIC HEARING IMPAIRMENT PROTEIN"/>
    <property type="match status" value="1"/>
</dbReference>
<comment type="subcellular location">
    <subcellularLocation>
        <location evidence="1">Endomembrane system</location>
    </subcellularLocation>
</comment>
<keyword evidence="3" id="KW-0472">Membrane</keyword>
<evidence type="ECO:0000313" key="6">
    <source>
        <dbReference type="Proteomes" id="UP000694388"/>
    </source>
</evidence>
<dbReference type="GO" id="GO:0012501">
    <property type="term" value="P:programmed cell death"/>
    <property type="evidence" value="ECO:0007669"/>
    <property type="project" value="InterPro"/>
</dbReference>
<comment type="similarity">
    <text evidence="2">Belongs to the gasdermin family.</text>
</comment>
<evidence type="ECO:0000256" key="2">
    <source>
        <dbReference type="ARBA" id="ARBA00009279"/>
    </source>
</evidence>
<feature type="domain" description="Gasdermin pore forming" evidence="4">
    <location>
        <begin position="1"/>
        <end position="226"/>
    </location>
</feature>
<dbReference type="Proteomes" id="UP000694388">
    <property type="component" value="Unplaced"/>
</dbReference>
<reference evidence="5" key="1">
    <citation type="submission" date="2025-08" db="UniProtKB">
        <authorList>
            <consortium name="Ensembl"/>
        </authorList>
    </citation>
    <scope>IDENTIFICATION</scope>
</reference>
<dbReference type="PANTHER" id="PTHR15207:SF2">
    <property type="entry name" value="PEJVAKIN"/>
    <property type="match status" value="1"/>
</dbReference>
<protein>
    <submittedName>
        <fullName evidence="5">Pejvakin</fullName>
    </submittedName>
</protein>
<evidence type="ECO:0000313" key="5">
    <source>
        <dbReference type="Ensembl" id="ENSEBUP00000001656.1"/>
    </source>
</evidence>
<dbReference type="GO" id="GO:0012505">
    <property type="term" value="C:endomembrane system"/>
    <property type="evidence" value="ECO:0007669"/>
    <property type="project" value="UniProtKB-SubCell"/>
</dbReference>
<sequence>MFAAATKSFVQQVGSDGHLVPVPSLSEADKFHPLGLVTKRRPALLYYYNVPGIVFLTCPTPKWLPEVTSYQLLNYEAQTDLNVRGHSSPGHSDGVRNRGADTLAVRASFGIVSKHELNVPHLLRALCSRTINLDHCLVRQTRAGRRTTLAVVIQSIRTTRQCALAIHTGLRHRLSHEENGTRMKGRDKTIIIPARTPVAFSAFELYISLDGTFDVCVSRELRGGFEREELGSSLNRLLFRLFHWRCSPPSLRSAPEGKMGESGMDISTVDLRDNAHQRTNLLTLDVPKGPCALCGLGSRRRDTVYGCTECTFQGENFVRLHVVPCFDLWHRQPKV</sequence>
<proteinExistence type="inferred from homology"/>
<dbReference type="AlphaFoldDB" id="A0A8C4N3I9"/>
<evidence type="ECO:0000256" key="3">
    <source>
        <dbReference type="ARBA" id="ARBA00023136"/>
    </source>
</evidence>
<evidence type="ECO:0000256" key="1">
    <source>
        <dbReference type="ARBA" id="ARBA00004308"/>
    </source>
</evidence>
<evidence type="ECO:0000259" key="4">
    <source>
        <dbReference type="Pfam" id="PF04598"/>
    </source>
</evidence>
<dbReference type="GO" id="GO:0005737">
    <property type="term" value="C:cytoplasm"/>
    <property type="evidence" value="ECO:0007669"/>
    <property type="project" value="TreeGrafter"/>
</dbReference>
<dbReference type="Ensembl" id="ENSEBUT00000001988.1">
    <property type="protein sequence ID" value="ENSEBUP00000001656.1"/>
    <property type="gene ID" value="ENSEBUG00000001340.1"/>
</dbReference>
<dbReference type="Pfam" id="PF04598">
    <property type="entry name" value="Gasdermin"/>
    <property type="match status" value="1"/>
</dbReference>